<proteinExistence type="inferred from homology"/>
<evidence type="ECO:0000313" key="6">
    <source>
        <dbReference type="EMBL" id="QEQ96587.1"/>
    </source>
</evidence>
<accession>A0A5P1RAG3</accession>
<dbReference type="AlphaFoldDB" id="A0A5P1RAG3"/>
<evidence type="ECO:0000256" key="3">
    <source>
        <dbReference type="ARBA" id="ARBA00023125"/>
    </source>
</evidence>
<dbReference type="PROSITE" id="PS50931">
    <property type="entry name" value="HTH_LYSR"/>
    <property type="match status" value="1"/>
</dbReference>
<keyword evidence="2" id="KW-0805">Transcription regulation</keyword>
<organism evidence="6 7">
    <name type="scientific">Neptunomonas concharum</name>
    <dbReference type="NCBI Taxonomy" id="1031538"/>
    <lineage>
        <taxon>Bacteria</taxon>
        <taxon>Pseudomonadati</taxon>
        <taxon>Pseudomonadota</taxon>
        <taxon>Gammaproteobacteria</taxon>
        <taxon>Oceanospirillales</taxon>
        <taxon>Oceanospirillaceae</taxon>
        <taxon>Neptunomonas</taxon>
    </lineage>
</organism>
<dbReference type="PANTHER" id="PTHR30126">
    <property type="entry name" value="HTH-TYPE TRANSCRIPTIONAL REGULATOR"/>
    <property type="match status" value="1"/>
</dbReference>
<name>A0A5P1RAG3_9GAMM</name>
<keyword evidence="4" id="KW-0804">Transcription</keyword>
<dbReference type="Gene3D" id="3.40.190.10">
    <property type="entry name" value="Periplasmic binding protein-like II"/>
    <property type="match status" value="2"/>
</dbReference>
<dbReference type="EMBL" id="CP043869">
    <property type="protein sequence ID" value="QEQ96587.1"/>
    <property type="molecule type" value="Genomic_DNA"/>
</dbReference>
<dbReference type="RefSeq" id="WP_138987198.1">
    <property type="nucleotide sequence ID" value="NZ_CP043869.1"/>
</dbReference>
<dbReference type="InterPro" id="IPR000847">
    <property type="entry name" value="LysR_HTH_N"/>
</dbReference>
<dbReference type="Proteomes" id="UP000324760">
    <property type="component" value="Chromosome"/>
</dbReference>
<evidence type="ECO:0000313" key="7">
    <source>
        <dbReference type="Proteomes" id="UP000324760"/>
    </source>
</evidence>
<dbReference type="InterPro" id="IPR036390">
    <property type="entry name" value="WH_DNA-bd_sf"/>
</dbReference>
<dbReference type="GO" id="GO:0000976">
    <property type="term" value="F:transcription cis-regulatory region binding"/>
    <property type="evidence" value="ECO:0007669"/>
    <property type="project" value="TreeGrafter"/>
</dbReference>
<keyword evidence="3" id="KW-0238">DNA-binding</keyword>
<dbReference type="FunFam" id="1.10.10.10:FF:000001">
    <property type="entry name" value="LysR family transcriptional regulator"/>
    <property type="match status" value="1"/>
</dbReference>
<dbReference type="PANTHER" id="PTHR30126:SF40">
    <property type="entry name" value="HTH-TYPE TRANSCRIPTIONAL REGULATOR GLTR"/>
    <property type="match status" value="1"/>
</dbReference>
<dbReference type="SUPFAM" id="SSF53850">
    <property type="entry name" value="Periplasmic binding protein-like II"/>
    <property type="match status" value="1"/>
</dbReference>
<keyword evidence="7" id="KW-1185">Reference proteome</keyword>
<dbReference type="InterPro" id="IPR036388">
    <property type="entry name" value="WH-like_DNA-bd_sf"/>
</dbReference>
<evidence type="ECO:0000256" key="2">
    <source>
        <dbReference type="ARBA" id="ARBA00023015"/>
    </source>
</evidence>
<dbReference type="OrthoDB" id="464481at2"/>
<reference evidence="6 7" key="1">
    <citation type="journal article" date="2019" name="Biochem. Eng. J.">
        <title>Metabolic engineering of the marine bacteria Neptunomonas concharum for the production of acetoin and meso-2,3-butanediol from acetate.</title>
        <authorList>
            <person name="Li W."/>
            <person name="Pu N."/>
            <person name="Liu C.-X."/>
            <person name="Yuan Q.-P."/>
            <person name="Li Z.-J."/>
        </authorList>
    </citation>
    <scope>NUCLEOTIDE SEQUENCE [LARGE SCALE GENOMIC DNA]</scope>
    <source>
        <strain evidence="6 7">JCM17730</strain>
    </source>
</reference>
<evidence type="ECO:0000256" key="4">
    <source>
        <dbReference type="ARBA" id="ARBA00023163"/>
    </source>
</evidence>
<dbReference type="KEGG" id="ncu:F0U83_07615"/>
<dbReference type="Gene3D" id="1.10.10.10">
    <property type="entry name" value="Winged helix-like DNA-binding domain superfamily/Winged helix DNA-binding domain"/>
    <property type="match status" value="1"/>
</dbReference>
<dbReference type="Pfam" id="PF00126">
    <property type="entry name" value="HTH_1"/>
    <property type="match status" value="1"/>
</dbReference>
<dbReference type="Pfam" id="PF03466">
    <property type="entry name" value="LysR_substrate"/>
    <property type="match status" value="1"/>
</dbReference>
<dbReference type="GO" id="GO:0003700">
    <property type="term" value="F:DNA-binding transcription factor activity"/>
    <property type="evidence" value="ECO:0007669"/>
    <property type="project" value="InterPro"/>
</dbReference>
<dbReference type="InterPro" id="IPR005119">
    <property type="entry name" value="LysR_subst-bd"/>
</dbReference>
<dbReference type="SUPFAM" id="SSF46785">
    <property type="entry name" value="Winged helix' DNA-binding domain"/>
    <property type="match status" value="1"/>
</dbReference>
<evidence type="ECO:0000256" key="1">
    <source>
        <dbReference type="ARBA" id="ARBA00009437"/>
    </source>
</evidence>
<evidence type="ECO:0000259" key="5">
    <source>
        <dbReference type="PROSITE" id="PS50931"/>
    </source>
</evidence>
<sequence>MDLLGLETFCAVVDEGGVLAASRTLHTVQSNVTTRIKRLEEELGAKVFFRKGRGLSLTPAGRVLLGYARKMLQLERQAMQAVKQLADEAGEVRIGTMESFAAVRLPDLLFRLRQQCPKVETRIQTDTSESLIRMVLSHELDCAYIGGPFEHDDLICTEVATEQLVLVKSKTLHCVNTLIVFREGCAYRERAHRWQRTYGTSFDLMEMGTLEGILGCVAFGLGVTLMPVSVVEKSQHREQLIYEEIDQQFACIPTLLIRHKRLSRLLGVEVLQQPLGVLN</sequence>
<comment type="similarity">
    <text evidence="1">Belongs to the LysR transcriptional regulatory family.</text>
</comment>
<gene>
    <name evidence="6" type="ORF">F0U83_07615</name>
</gene>
<protein>
    <submittedName>
        <fullName evidence="6">LysR family transcriptional regulator</fullName>
    </submittedName>
</protein>
<feature type="domain" description="HTH lysR-type" evidence="5">
    <location>
        <begin position="1"/>
        <end position="58"/>
    </location>
</feature>